<evidence type="ECO:0000256" key="4">
    <source>
        <dbReference type="ARBA" id="ARBA00023002"/>
    </source>
</evidence>
<evidence type="ECO:0000256" key="2">
    <source>
        <dbReference type="ARBA" id="ARBA00022692"/>
    </source>
</evidence>
<keyword evidence="5" id="KW-0443">Lipid metabolism</keyword>
<dbReference type="GO" id="GO:0016020">
    <property type="term" value="C:membrane"/>
    <property type="evidence" value="ECO:0007669"/>
    <property type="project" value="GOC"/>
</dbReference>
<dbReference type="Proteomes" id="UP001497623">
    <property type="component" value="Unassembled WGS sequence"/>
</dbReference>
<keyword evidence="3 7" id="KW-1133">Transmembrane helix</keyword>
<keyword evidence="10" id="KW-1185">Reference proteome</keyword>
<dbReference type="AlphaFoldDB" id="A0AAV2R975"/>
<feature type="non-terminal residue" evidence="9">
    <location>
        <position position="1"/>
    </location>
</feature>
<feature type="transmembrane region" description="Helical" evidence="7">
    <location>
        <begin position="156"/>
        <end position="184"/>
    </location>
</feature>
<feature type="non-terminal residue" evidence="9">
    <location>
        <position position="185"/>
    </location>
</feature>
<organism evidence="9 10">
    <name type="scientific">Meganyctiphanes norvegica</name>
    <name type="common">Northern krill</name>
    <name type="synonym">Thysanopoda norvegica</name>
    <dbReference type="NCBI Taxonomy" id="48144"/>
    <lineage>
        <taxon>Eukaryota</taxon>
        <taxon>Metazoa</taxon>
        <taxon>Ecdysozoa</taxon>
        <taxon>Arthropoda</taxon>
        <taxon>Crustacea</taxon>
        <taxon>Multicrustacea</taxon>
        <taxon>Malacostraca</taxon>
        <taxon>Eumalacostraca</taxon>
        <taxon>Eucarida</taxon>
        <taxon>Euphausiacea</taxon>
        <taxon>Euphausiidae</taxon>
        <taxon>Meganyctiphanes</taxon>
    </lineage>
</organism>
<sequence>RGMFYALPPHDFIFKDAKDVPDIEIMMVPIILVMAVAEAVVAWIQGQGENWRPHIALINYTSGAISLIIGNVIFRGLELSLYQWLADNYCLYRLPWDSVFTYVAAFAAMDLAYYWWHRGSHETAIMWATHHIHHSSEDMNLSVDQRLSILLKTFKWMFFAPLACLGLPPASILVHTQLGALFAYW</sequence>
<dbReference type="GO" id="GO:0005506">
    <property type="term" value="F:iron ion binding"/>
    <property type="evidence" value="ECO:0007669"/>
    <property type="project" value="InterPro"/>
</dbReference>
<comment type="caution">
    <text evidence="9">The sequence shown here is derived from an EMBL/GenBank/DDBJ whole genome shotgun (WGS) entry which is preliminary data.</text>
</comment>
<evidence type="ECO:0000256" key="1">
    <source>
        <dbReference type="ARBA" id="ARBA00004127"/>
    </source>
</evidence>
<dbReference type="PANTHER" id="PTHR21624:SF1">
    <property type="entry name" value="ALKYLGLYCEROL MONOOXYGENASE"/>
    <property type="match status" value="1"/>
</dbReference>
<evidence type="ECO:0000259" key="8">
    <source>
        <dbReference type="Pfam" id="PF04116"/>
    </source>
</evidence>
<dbReference type="GO" id="GO:0006643">
    <property type="term" value="P:membrane lipid metabolic process"/>
    <property type="evidence" value="ECO:0007669"/>
    <property type="project" value="TreeGrafter"/>
</dbReference>
<dbReference type="Pfam" id="PF04116">
    <property type="entry name" value="FA_hydroxylase"/>
    <property type="match status" value="1"/>
</dbReference>
<gene>
    <name evidence="9" type="ORF">MNOR_LOCUS21466</name>
</gene>
<evidence type="ECO:0000313" key="9">
    <source>
        <dbReference type="EMBL" id="CAL4118532.1"/>
    </source>
</evidence>
<dbReference type="GO" id="GO:0050479">
    <property type="term" value="F:glyceryl-ether monooxygenase activity"/>
    <property type="evidence" value="ECO:0007669"/>
    <property type="project" value="TreeGrafter"/>
</dbReference>
<dbReference type="GO" id="GO:0008610">
    <property type="term" value="P:lipid biosynthetic process"/>
    <property type="evidence" value="ECO:0007669"/>
    <property type="project" value="InterPro"/>
</dbReference>
<name>A0AAV2R975_MEGNR</name>
<accession>A0AAV2R975</accession>
<dbReference type="InterPro" id="IPR051689">
    <property type="entry name" value="Sterol_desaturase/TMEM195"/>
</dbReference>
<keyword evidence="4" id="KW-0560">Oxidoreductase</keyword>
<evidence type="ECO:0000256" key="5">
    <source>
        <dbReference type="ARBA" id="ARBA00023098"/>
    </source>
</evidence>
<feature type="transmembrane region" description="Helical" evidence="7">
    <location>
        <begin position="94"/>
        <end position="116"/>
    </location>
</feature>
<reference evidence="9 10" key="1">
    <citation type="submission" date="2024-05" db="EMBL/GenBank/DDBJ databases">
        <authorList>
            <person name="Wallberg A."/>
        </authorList>
    </citation>
    <scope>NUCLEOTIDE SEQUENCE [LARGE SCALE GENOMIC DNA]</scope>
</reference>
<feature type="transmembrane region" description="Helical" evidence="7">
    <location>
        <begin position="25"/>
        <end position="44"/>
    </location>
</feature>
<comment type="subcellular location">
    <subcellularLocation>
        <location evidence="1">Endomembrane system</location>
        <topology evidence="1">Multi-pass membrane protein</topology>
    </subcellularLocation>
</comment>
<evidence type="ECO:0000313" key="10">
    <source>
        <dbReference type="Proteomes" id="UP001497623"/>
    </source>
</evidence>
<evidence type="ECO:0000256" key="3">
    <source>
        <dbReference type="ARBA" id="ARBA00022989"/>
    </source>
</evidence>
<evidence type="ECO:0000256" key="6">
    <source>
        <dbReference type="ARBA" id="ARBA00023136"/>
    </source>
</evidence>
<dbReference type="InterPro" id="IPR006694">
    <property type="entry name" value="Fatty_acid_hydroxylase"/>
</dbReference>
<keyword evidence="2 7" id="KW-0812">Transmembrane</keyword>
<dbReference type="GO" id="GO:0005783">
    <property type="term" value="C:endoplasmic reticulum"/>
    <property type="evidence" value="ECO:0007669"/>
    <property type="project" value="TreeGrafter"/>
</dbReference>
<dbReference type="PANTHER" id="PTHR21624">
    <property type="entry name" value="STEROL DESATURASE-RELATED PROTEIN"/>
    <property type="match status" value="1"/>
</dbReference>
<feature type="domain" description="Fatty acid hydroxylase" evidence="8">
    <location>
        <begin position="103"/>
        <end position="184"/>
    </location>
</feature>
<evidence type="ECO:0000256" key="7">
    <source>
        <dbReference type="SAM" id="Phobius"/>
    </source>
</evidence>
<dbReference type="EMBL" id="CAXKWB010017312">
    <property type="protein sequence ID" value="CAL4118532.1"/>
    <property type="molecule type" value="Genomic_DNA"/>
</dbReference>
<proteinExistence type="predicted"/>
<feature type="transmembrane region" description="Helical" evidence="7">
    <location>
        <begin position="56"/>
        <end position="74"/>
    </location>
</feature>
<keyword evidence="6 7" id="KW-0472">Membrane</keyword>
<protein>
    <recommendedName>
        <fullName evidence="8">Fatty acid hydroxylase domain-containing protein</fullName>
    </recommendedName>
</protein>